<evidence type="ECO:0000313" key="2">
    <source>
        <dbReference type="Proteomes" id="UP001633002"/>
    </source>
</evidence>
<sequence length="182" mass="19403">MRSPGTRPSALLSPGAGAGAAAILGSSARATSLCAVRSTGSNTKRTDTILPLMAAFTLNAILLWNCKSFESLDSLGTQSISEVCLPRLRGSFLGIAQHKEHEQGEIARLWASVAKEANVAEFAETRAGNLKRSIPGVKYACYLEEQVAGKALHALFRSAKGSNFDPRRRAVQTDEPVCSKQD</sequence>
<gene>
    <name evidence="1" type="ORF">R1sor_013482</name>
</gene>
<dbReference type="Proteomes" id="UP001633002">
    <property type="component" value="Unassembled WGS sequence"/>
</dbReference>
<accession>A0ABD3H7A0</accession>
<protein>
    <submittedName>
        <fullName evidence="1">Uncharacterized protein</fullName>
    </submittedName>
</protein>
<organism evidence="1 2">
    <name type="scientific">Riccia sorocarpa</name>
    <dbReference type="NCBI Taxonomy" id="122646"/>
    <lineage>
        <taxon>Eukaryota</taxon>
        <taxon>Viridiplantae</taxon>
        <taxon>Streptophyta</taxon>
        <taxon>Embryophyta</taxon>
        <taxon>Marchantiophyta</taxon>
        <taxon>Marchantiopsida</taxon>
        <taxon>Marchantiidae</taxon>
        <taxon>Marchantiales</taxon>
        <taxon>Ricciaceae</taxon>
        <taxon>Riccia</taxon>
    </lineage>
</organism>
<proteinExistence type="predicted"/>
<dbReference type="EMBL" id="JBJQOH010000004">
    <property type="protein sequence ID" value="KAL3687173.1"/>
    <property type="molecule type" value="Genomic_DNA"/>
</dbReference>
<dbReference type="AlphaFoldDB" id="A0ABD3H7A0"/>
<evidence type="ECO:0000313" key="1">
    <source>
        <dbReference type="EMBL" id="KAL3687173.1"/>
    </source>
</evidence>
<comment type="caution">
    <text evidence="1">The sequence shown here is derived from an EMBL/GenBank/DDBJ whole genome shotgun (WGS) entry which is preliminary data.</text>
</comment>
<keyword evidence="2" id="KW-1185">Reference proteome</keyword>
<reference evidence="1 2" key="1">
    <citation type="submission" date="2024-09" db="EMBL/GenBank/DDBJ databases">
        <title>Chromosome-scale assembly of Riccia sorocarpa.</title>
        <authorList>
            <person name="Paukszto L."/>
        </authorList>
    </citation>
    <scope>NUCLEOTIDE SEQUENCE [LARGE SCALE GENOMIC DNA]</scope>
    <source>
        <strain evidence="1">LP-2024</strain>
        <tissue evidence="1">Aerial parts of the thallus</tissue>
    </source>
</reference>
<name>A0ABD3H7A0_9MARC</name>